<evidence type="ECO:0000313" key="1">
    <source>
        <dbReference type="EnsemblMetazoa" id="AMAM011442-PA"/>
    </source>
</evidence>
<dbReference type="AlphaFoldDB" id="A0A182SQL4"/>
<dbReference type="VEuPathDB" id="VectorBase:AMAM011442"/>
<evidence type="ECO:0000313" key="2">
    <source>
        <dbReference type="Proteomes" id="UP000075901"/>
    </source>
</evidence>
<name>A0A182SQL4_9DIPT</name>
<protein>
    <submittedName>
        <fullName evidence="1">Uncharacterized protein</fullName>
    </submittedName>
</protein>
<keyword evidence="2" id="KW-1185">Reference proteome</keyword>
<accession>A0A182SQL4</accession>
<organism evidence="1 2">
    <name type="scientific">Anopheles maculatus</name>
    <dbReference type="NCBI Taxonomy" id="74869"/>
    <lineage>
        <taxon>Eukaryota</taxon>
        <taxon>Metazoa</taxon>
        <taxon>Ecdysozoa</taxon>
        <taxon>Arthropoda</taxon>
        <taxon>Hexapoda</taxon>
        <taxon>Insecta</taxon>
        <taxon>Pterygota</taxon>
        <taxon>Neoptera</taxon>
        <taxon>Endopterygota</taxon>
        <taxon>Diptera</taxon>
        <taxon>Nematocera</taxon>
        <taxon>Culicoidea</taxon>
        <taxon>Culicidae</taxon>
        <taxon>Anophelinae</taxon>
        <taxon>Anopheles</taxon>
        <taxon>Anopheles maculatus group</taxon>
    </lineage>
</organism>
<sequence length="102" mass="11987">MFRTVQLLSNHVFSHGMQRCCKKLSASKGTTENLECDMRYRDRISSICFRLQIWQRQVTRSRWRTDAKGGKLKFKPPTRPGSLAITLAFNVRIKWLQLTEVQ</sequence>
<dbReference type="Proteomes" id="UP000075901">
    <property type="component" value="Unassembled WGS sequence"/>
</dbReference>
<proteinExistence type="predicted"/>
<reference evidence="2" key="1">
    <citation type="submission" date="2013-09" db="EMBL/GenBank/DDBJ databases">
        <title>The Genome Sequence of Anopheles maculatus species B.</title>
        <authorList>
            <consortium name="The Broad Institute Genomics Platform"/>
            <person name="Neafsey D.E."/>
            <person name="Besansky N."/>
            <person name="Howell P."/>
            <person name="Walton C."/>
            <person name="Young S.K."/>
            <person name="Zeng Q."/>
            <person name="Gargeya S."/>
            <person name="Fitzgerald M."/>
            <person name="Haas B."/>
            <person name="Abouelleil A."/>
            <person name="Allen A.W."/>
            <person name="Alvarado L."/>
            <person name="Arachchi H.M."/>
            <person name="Berlin A.M."/>
            <person name="Chapman S.B."/>
            <person name="Gainer-Dewar J."/>
            <person name="Goldberg J."/>
            <person name="Griggs A."/>
            <person name="Gujja S."/>
            <person name="Hansen M."/>
            <person name="Howarth C."/>
            <person name="Imamovic A."/>
            <person name="Ireland A."/>
            <person name="Larimer J."/>
            <person name="McCowan C."/>
            <person name="Murphy C."/>
            <person name="Pearson M."/>
            <person name="Poon T.W."/>
            <person name="Priest M."/>
            <person name="Roberts A."/>
            <person name="Saif S."/>
            <person name="Shea T."/>
            <person name="Sisk P."/>
            <person name="Sykes S."/>
            <person name="Wortman J."/>
            <person name="Nusbaum C."/>
            <person name="Birren B."/>
        </authorList>
    </citation>
    <scope>NUCLEOTIDE SEQUENCE [LARGE SCALE GENOMIC DNA]</scope>
    <source>
        <strain evidence="2">maculatus3</strain>
    </source>
</reference>
<dbReference type="EnsemblMetazoa" id="AMAM011442-RA">
    <property type="protein sequence ID" value="AMAM011442-PA"/>
    <property type="gene ID" value="AMAM011442"/>
</dbReference>
<reference evidence="1" key="2">
    <citation type="submission" date="2020-05" db="UniProtKB">
        <authorList>
            <consortium name="EnsemblMetazoa"/>
        </authorList>
    </citation>
    <scope>IDENTIFICATION</scope>
    <source>
        <strain evidence="1">maculatus3</strain>
    </source>
</reference>